<dbReference type="PROSITE" id="PS51257">
    <property type="entry name" value="PROKAR_LIPOPROTEIN"/>
    <property type="match status" value="1"/>
</dbReference>
<evidence type="ECO:0000313" key="3">
    <source>
        <dbReference type="Proteomes" id="UP000321580"/>
    </source>
</evidence>
<comment type="caution">
    <text evidence="2">The sequence shown here is derived from an EMBL/GenBank/DDBJ whole genome shotgun (WGS) entry which is preliminary data.</text>
</comment>
<name>A0A5C6S9H9_9BACT</name>
<dbReference type="AlphaFoldDB" id="A0A5C6S9H9"/>
<reference evidence="2 3" key="1">
    <citation type="submission" date="2019-08" db="EMBL/GenBank/DDBJ databases">
        <title>Genome of Phaeodactylibacter luteus.</title>
        <authorList>
            <person name="Bowman J.P."/>
        </authorList>
    </citation>
    <scope>NUCLEOTIDE SEQUENCE [LARGE SCALE GENOMIC DNA]</scope>
    <source>
        <strain evidence="2 3">KCTC 42180</strain>
    </source>
</reference>
<evidence type="ECO:0000256" key="1">
    <source>
        <dbReference type="SAM" id="SignalP"/>
    </source>
</evidence>
<feature type="signal peptide" evidence="1">
    <location>
        <begin position="1"/>
        <end position="20"/>
    </location>
</feature>
<sequence>MRYPSLIFPLLAIMLLGACAAPHKLVDQGRYDDAIAQTVRRLAGQKHKKEKLVLALEEAFAKANSRDLSAAGRLKLEGRPENWAAINRLYRGIRERQEAVAPLLPLVAKSGIQADFRFARIDELELESREKAAAYYYGSAQQLLSRAEQGDKQAAREAFGRLESARSYFSEYRDAAVLMQRARQLGTTRVLMQVEPSPAIALPARLSAQLKAIGVAEMNRFWESWHTAPVKGLDFDYEAVVRIDRVEVTPGLVRERAFQETATVQDGLEYVLDERGNVAKDSLGNDIKQPRYVEVVAEVLQQTQQQSARLSGRLEFRDLRSGTLLATQPLFAEAHFEHVAATFRGDERALSKATRLTLGRPVPFPPGEALLLEAAEQLKPAVKARLRDARGLL</sequence>
<keyword evidence="3" id="KW-1185">Reference proteome</keyword>
<dbReference type="EMBL" id="VOOR01000001">
    <property type="protein sequence ID" value="TXB70234.1"/>
    <property type="molecule type" value="Genomic_DNA"/>
</dbReference>
<feature type="chain" id="PRO_5022705232" description="Lipoprotein" evidence="1">
    <location>
        <begin position="21"/>
        <end position="393"/>
    </location>
</feature>
<protein>
    <recommendedName>
        <fullName evidence="4">Lipoprotein</fullName>
    </recommendedName>
</protein>
<dbReference type="OrthoDB" id="1489643at2"/>
<dbReference type="RefSeq" id="WP_147165466.1">
    <property type="nucleotide sequence ID" value="NZ_VOOR01000001.1"/>
</dbReference>
<organism evidence="2 3">
    <name type="scientific">Phaeodactylibacter luteus</name>
    <dbReference type="NCBI Taxonomy" id="1564516"/>
    <lineage>
        <taxon>Bacteria</taxon>
        <taxon>Pseudomonadati</taxon>
        <taxon>Bacteroidota</taxon>
        <taxon>Saprospiria</taxon>
        <taxon>Saprospirales</taxon>
        <taxon>Haliscomenobacteraceae</taxon>
        <taxon>Phaeodactylibacter</taxon>
    </lineage>
</organism>
<keyword evidence="1" id="KW-0732">Signal</keyword>
<evidence type="ECO:0000313" key="2">
    <source>
        <dbReference type="EMBL" id="TXB70234.1"/>
    </source>
</evidence>
<evidence type="ECO:0008006" key="4">
    <source>
        <dbReference type="Google" id="ProtNLM"/>
    </source>
</evidence>
<gene>
    <name evidence="2" type="ORF">FRY97_00580</name>
</gene>
<accession>A0A5C6S9H9</accession>
<dbReference type="Proteomes" id="UP000321580">
    <property type="component" value="Unassembled WGS sequence"/>
</dbReference>
<proteinExistence type="predicted"/>